<dbReference type="PANTHER" id="PTHR42978">
    <property type="entry name" value="QUORUM-QUENCHING LACTONASE YTNP-RELATED-RELATED"/>
    <property type="match status" value="1"/>
</dbReference>
<evidence type="ECO:0000256" key="2">
    <source>
        <dbReference type="ARBA" id="ARBA00022723"/>
    </source>
</evidence>
<reference evidence="7" key="1">
    <citation type="journal article" date="2019" name="Int. J. Syst. Evol. Microbiol.">
        <title>The Global Catalogue of Microorganisms (GCM) 10K type strain sequencing project: providing services to taxonomists for standard genome sequencing and annotation.</title>
        <authorList>
            <consortium name="The Broad Institute Genomics Platform"/>
            <consortium name="The Broad Institute Genome Sequencing Center for Infectious Disease"/>
            <person name="Wu L."/>
            <person name="Ma J."/>
        </authorList>
    </citation>
    <scope>NUCLEOTIDE SEQUENCE [LARGE SCALE GENOMIC DNA]</scope>
    <source>
        <strain evidence="7">KCTC 52416</strain>
    </source>
</reference>
<organism evidence="6 7">
    <name type="scientific">Parapedobacter deserti</name>
    <dbReference type="NCBI Taxonomy" id="1912957"/>
    <lineage>
        <taxon>Bacteria</taxon>
        <taxon>Pseudomonadati</taxon>
        <taxon>Bacteroidota</taxon>
        <taxon>Sphingobacteriia</taxon>
        <taxon>Sphingobacteriales</taxon>
        <taxon>Sphingobacteriaceae</taxon>
        <taxon>Parapedobacter</taxon>
    </lineage>
</organism>
<dbReference type="Gene3D" id="3.60.15.10">
    <property type="entry name" value="Ribonuclease Z/Hydroxyacylglutathione hydrolase-like"/>
    <property type="match status" value="1"/>
</dbReference>
<dbReference type="Pfam" id="PF00753">
    <property type="entry name" value="Lactamase_B"/>
    <property type="match status" value="1"/>
</dbReference>
<accession>A0ABV7JE55</accession>
<dbReference type="InterPro" id="IPR036866">
    <property type="entry name" value="RibonucZ/Hydroxyglut_hydro"/>
</dbReference>
<dbReference type="InterPro" id="IPR001279">
    <property type="entry name" value="Metallo-B-lactamas"/>
</dbReference>
<protein>
    <submittedName>
        <fullName evidence="6">MBL fold metallo-hydrolase</fullName>
    </submittedName>
</protein>
<dbReference type="SUPFAM" id="SSF56281">
    <property type="entry name" value="Metallo-hydrolase/oxidoreductase"/>
    <property type="match status" value="1"/>
</dbReference>
<comment type="caution">
    <text evidence="6">The sequence shown here is derived from an EMBL/GenBank/DDBJ whole genome shotgun (WGS) entry which is preliminary data.</text>
</comment>
<name>A0ABV7JE55_9SPHI</name>
<evidence type="ECO:0000313" key="7">
    <source>
        <dbReference type="Proteomes" id="UP001595526"/>
    </source>
</evidence>
<comment type="similarity">
    <text evidence="1">Belongs to the metallo-beta-lactamase superfamily.</text>
</comment>
<gene>
    <name evidence="6" type="ORF">ACFOET_02105</name>
</gene>
<dbReference type="SMART" id="SM00849">
    <property type="entry name" value="Lactamase_B"/>
    <property type="match status" value="1"/>
</dbReference>
<keyword evidence="3" id="KW-0378">Hydrolase</keyword>
<evidence type="ECO:0000313" key="6">
    <source>
        <dbReference type="EMBL" id="MFC3196398.1"/>
    </source>
</evidence>
<evidence type="ECO:0000256" key="4">
    <source>
        <dbReference type="ARBA" id="ARBA00022833"/>
    </source>
</evidence>
<sequence length="260" mass="29156">MQAHSLFEGSFSVDSSKKFIPFDASKDNKKDRPGSLFIHVHPFLIESANGLLLLDTGIGHTNETGGLQLHDNIRQAGFEPKDVRYVLLSHLHKDHASGMVQERDGTLRLAFPDAEYVVQRGEWEDAYSGKSDSYQMEVFDILQRSGNLLLVDGDGSLNNEVSYAVSGGHTPHHQVFHILVGSEHFFFGGDEAPEPEQFFRQFAAKYDYDGRKSMALRQQYWEQGCAEGWVFLMYHSTNIAIGRPKEKETGGGYKLVDALA</sequence>
<feature type="domain" description="Metallo-beta-lactamase" evidence="5">
    <location>
        <begin position="39"/>
        <end position="234"/>
    </location>
</feature>
<evidence type="ECO:0000256" key="1">
    <source>
        <dbReference type="ARBA" id="ARBA00007749"/>
    </source>
</evidence>
<dbReference type="EMBL" id="JBHRTA010000008">
    <property type="protein sequence ID" value="MFC3196398.1"/>
    <property type="molecule type" value="Genomic_DNA"/>
</dbReference>
<keyword evidence="7" id="KW-1185">Reference proteome</keyword>
<keyword evidence="2" id="KW-0479">Metal-binding</keyword>
<keyword evidence="4" id="KW-0862">Zinc</keyword>
<evidence type="ECO:0000256" key="3">
    <source>
        <dbReference type="ARBA" id="ARBA00022801"/>
    </source>
</evidence>
<proteinExistence type="inferred from homology"/>
<dbReference type="InterPro" id="IPR051013">
    <property type="entry name" value="MBL_superfamily_lactonases"/>
</dbReference>
<evidence type="ECO:0000259" key="5">
    <source>
        <dbReference type="SMART" id="SM00849"/>
    </source>
</evidence>
<dbReference type="RefSeq" id="WP_379019070.1">
    <property type="nucleotide sequence ID" value="NZ_JBHRTA010000008.1"/>
</dbReference>
<dbReference type="Proteomes" id="UP001595526">
    <property type="component" value="Unassembled WGS sequence"/>
</dbReference>